<dbReference type="Gene3D" id="3.40.50.150">
    <property type="entry name" value="Vaccinia Virus protein VP39"/>
    <property type="match status" value="1"/>
</dbReference>
<dbReference type="Proteomes" id="UP000320496">
    <property type="component" value="Chromosome"/>
</dbReference>
<organism evidence="3 4">
    <name type="scientific">Maioricimonas rarisocia</name>
    <dbReference type="NCBI Taxonomy" id="2528026"/>
    <lineage>
        <taxon>Bacteria</taxon>
        <taxon>Pseudomonadati</taxon>
        <taxon>Planctomycetota</taxon>
        <taxon>Planctomycetia</taxon>
        <taxon>Planctomycetales</taxon>
        <taxon>Planctomycetaceae</taxon>
        <taxon>Maioricimonas</taxon>
    </lineage>
</organism>
<proteinExistence type="predicted"/>
<evidence type="ECO:0000313" key="3">
    <source>
        <dbReference type="EMBL" id="QDU36392.1"/>
    </source>
</evidence>
<accession>A0A517Z1N1</accession>
<reference evidence="3 4" key="1">
    <citation type="submission" date="2019-02" db="EMBL/GenBank/DDBJ databases">
        <title>Deep-cultivation of Planctomycetes and their phenomic and genomic characterization uncovers novel biology.</title>
        <authorList>
            <person name="Wiegand S."/>
            <person name="Jogler M."/>
            <person name="Boedeker C."/>
            <person name="Pinto D."/>
            <person name="Vollmers J."/>
            <person name="Rivas-Marin E."/>
            <person name="Kohn T."/>
            <person name="Peeters S.H."/>
            <person name="Heuer A."/>
            <person name="Rast P."/>
            <person name="Oberbeckmann S."/>
            <person name="Bunk B."/>
            <person name="Jeske O."/>
            <person name="Meyerdierks A."/>
            <person name="Storesund J.E."/>
            <person name="Kallscheuer N."/>
            <person name="Luecker S."/>
            <person name="Lage O.M."/>
            <person name="Pohl T."/>
            <person name="Merkel B.J."/>
            <person name="Hornburger P."/>
            <person name="Mueller R.-W."/>
            <person name="Bruemmer F."/>
            <person name="Labrenz M."/>
            <person name="Spormann A.M."/>
            <person name="Op den Camp H."/>
            <person name="Overmann J."/>
            <person name="Amann R."/>
            <person name="Jetten M.S.M."/>
            <person name="Mascher T."/>
            <person name="Medema M.H."/>
            <person name="Devos D.P."/>
            <person name="Kaster A.-K."/>
            <person name="Ovreas L."/>
            <person name="Rohde M."/>
            <person name="Galperin M.Y."/>
            <person name="Jogler C."/>
        </authorList>
    </citation>
    <scope>NUCLEOTIDE SEQUENCE [LARGE SCALE GENOMIC DNA]</scope>
    <source>
        <strain evidence="3 4">Mal4</strain>
    </source>
</reference>
<dbReference type="KEGG" id="mri:Mal4_06780"/>
<name>A0A517Z1N1_9PLAN</name>
<gene>
    <name evidence="3" type="ORF">Mal4_06780</name>
</gene>
<evidence type="ECO:0000313" key="4">
    <source>
        <dbReference type="Proteomes" id="UP000320496"/>
    </source>
</evidence>
<dbReference type="GO" id="GO:0008168">
    <property type="term" value="F:methyltransferase activity"/>
    <property type="evidence" value="ECO:0007669"/>
    <property type="project" value="UniProtKB-KW"/>
</dbReference>
<dbReference type="InterPro" id="IPR041698">
    <property type="entry name" value="Methyltransf_25"/>
</dbReference>
<protein>
    <submittedName>
        <fullName evidence="3">Putative methyltransferase</fullName>
        <ecNumber evidence="3">2.1.1.-</ecNumber>
    </submittedName>
</protein>
<dbReference type="RefSeq" id="WP_197444050.1">
    <property type="nucleotide sequence ID" value="NZ_CP036275.1"/>
</dbReference>
<keyword evidence="1 3" id="KW-0808">Transferase</keyword>
<dbReference type="CDD" id="cd02440">
    <property type="entry name" value="AdoMet_MTases"/>
    <property type="match status" value="1"/>
</dbReference>
<dbReference type="Pfam" id="PF13649">
    <property type="entry name" value="Methyltransf_25"/>
    <property type="match status" value="1"/>
</dbReference>
<dbReference type="AlphaFoldDB" id="A0A517Z1N1"/>
<keyword evidence="4" id="KW-1185">Reference proteome</keyword>
<dbReference type="PANTHER" id="PTHR43861">
    <property type="entry name" value="TRANS-ACONITATE 2-METHYLTRANSFERASE-RELATED"/>
    <property type="match status" value="1"/>
</dbReference>
<feature type="domain" description="Methyltransferase" evidence="2">
    <location>
        <begin position="49"/>
        <end position="149"/>
    </location>
</feature>
<dbReference type="EMBL" id="CP036275">
    <property type="protein sequence ID" value="QDU36392.1"/>
    <property type="molecule type" value="Genomic_DNA"/>
</dbReference>
<evidence type="ECO:0000259" key="2">
    <source>
        <dbReference type="Pfam" id="PF13649"/>
    </source>
</evidence>
<dbReference type="InterPro" id="IPR029063">
    <property type="entry name" value="SAM-dependent_MTases_sf"/>
</dbReference>
<keyword evidence="3" id="KW-0489">Methyltransferase</keyword>
<evidence type="ECO:0000256" key="1">
    <source>
        <dbReference type="ARBA" id="ARBA00022679"/>
    </source>
</evidence>
<dbReference type="EC" id="2.1.1.-" evidence="3"/>
<dbReference type="SUPFAM" id="SSF53335">
    <property type="entry name" value="S-adenosyl-L-methionine-dependent methyltransferases"/>
    <property type="match status" value="1"/>
</dbReference>
<dbReference type="GO" id="GO:0032259">
    <property type="term" value="P:methylation"/>
    <property type="evidence" value="ECO:0007669"/>
    <property type="project" value="UniProtKB-KW"/>
</dbReference>
<sequence>MPLPDELHHGRRFDEYAAGYDAPENVCRVRQAVREKAAELIGDRCPLAVIDVGCGTGSLLCEVAPTIQAGIGLDVSREMLAVAGQKAIAAGRTNLEFRFGSFTDLSSPEFRSDLPEAEVVVSTYAMHHLPADEKRRTLEAMTTLLVPGGAIVLGDLMFFDPPEEHRESFDEAGYGPEHDQPETVETLQQWAEELECSAELYRIHPLAGVVEMEKA</sequence>